<keyword evidence="2" id="KW-1185">Reference proteome</keyword>
<reference evidence="1 2" key="1">
    <citation type="submission" date="2019-06" db="EMBL/GenBank/DDBJ databases">
        <authorList>
            <person name="Srinivasan S."/>
        </authorList>
    </citation>
    <scope>NUCLEOTIDE SEQUENCE [LARGE SCALE GENOMIC DNA]</scope>
    <source>
        <strain evidence="1 2">17J68-5</strain>
    </source>
</reference>
<dbReference type="Proteomes" id="UP000305398">
    <property type="component" value="Chromosome"/>
</dbReference>
<dbReference type="RefSeq" id="WP_139514694.1">
    <property type="nucleotide sequence ID" value="NZ_CP040896.1"/>
</dbReference>
<protein>
    <submittedName>
        <fullName evidence="1">Uncharacterized protein</fullName>
    </submittedName>
</protein>
<dbReference type="EMBL" id="CP040896">
    <property type="protein sequence ID" value="QDA59513.1"/>
    <property type="molecule type" value="Genomic_DNA"/>
</dbReference>
<accession>A0A5B7ZYI9</accession>
<sequence>MDNPDFEVVTTLTVVRRGIWMPDYELQNGEIVVGTLKRQSIWQPLTEASTPAQSWTFKRIGCFHRKITVRPAGAPTNSALVSRQWNGQAEIVFANGKQFYFRKKSFWSTTWQWRTETGEVLAELRRTFTLTPQVGLTRLSALGTTLPEAPLLCLLGWHLIRIAAGHRRQ</sequence>
<dbReference type="AlphaFoldDB" id="A0A5B7ZYI9"/>
<evidence type="ECO:0000313" key="1">
    <source>
        <dbReference type="EMBL" id="QDA59513.1"/>
    </source>
</evidence>
<evidence type="ECO:0000313" key="2">
    <source>
        <dbReference type="Proteomes" id="UP000305398"/>
    </source>
</evidence>
<dbReference type="KEGG" id="hyj:FHG12_05065"/>
<name>A0A5B7ZYI9_9BACT</name>
<dbReference type="OrthoDB" id="793810at2"/>
<proteinExistence type="predicted"/>
<organism evidence="1 2">
    <name type="scientific">Hymenobacter jejuensis</name>
    <dbReference type="NCBI Taxonomy" id="2502781"/>
    <lineage>
        <taxon>Bacteria</taxon>
        <taxon>Pseudomonadati</taxon>
        <taxon>Bacteroidota</taxon>
        <taxon>Cytophagia</taxon>
        <taxon>Cytophagales</taxon>
        <taxon>Hymenobacteraceae</taxon>
        <taxon>Hymenobacter</taxon>
    </lineage>
</organism>
<gene>
    <name evidence="1" type="ORF">FHG12_05065</name>
</gene>